<feature type="domain" description="PPM-type phosphatase" evidence="7">
    <location>
        <begin position="61"/>
        <end position="374"/>
    </location>
</feature>
<feature type="chain" id="PRO_5005192815" description="PPM-type phosphatase domain-containing protein" evidence="6">
    <location>
        <begin position="26"/>
        <end position="378"/>
    </location>
</feature>
<proteinExistence type="inferred from homology"/>
<dbReference type="AlphaFoldDB" id="A0A0G4IB99"/>
<dbReference type="GO" id="GO:0004722">
    <property type="term" value="F:protein serine/threonine phosphatase activity"/>
    <property type="evidence" value="ECO:0007669"/>
    <property type="project" value="InterPro"/>
</dbReference>
<dbReference type="Gene3D" id="3.60.40.10">
    <property type="entry name" value="PPM-type phosphatase domain"/>
    <property type="match status" value="1"/>
</dbReference>
<dbReference type="GO" id="GO:0046872">
    <property type="term" value="F:metal ion binding"/>
    <property type="evidence" value="ECO:0007669"/>
    <property type="project" value="UniProtKB-KW"/>
</dbReference>
<dbReference type="PROSITE" id="PS01032">
    <property type="entry name" value="PPM_1"/>
    <property type="match status" value="1"/>
</dbReference>
<keyword evidence="6" id="KW-0732">Signal</keyword>
<evidence type="ECO:0000256" key="5">
    <source>
        <dbReference type="RuleBase" id="RU003465"/>
    </source>
</evidence>
<comment type="subcellular location">
    <subcellularLocation>
        <location evidence="1">Membrane</location>
        <topology evidence="1">Peripheral membrane protein</topology>
    </subcellularLocation>
</comment>
<dbReference type="PhylomeDB" id="A0A0G4IB99"/>
<dbReference type="InterPro" id="IPR036457">
    <property type="entry name" value="PPM-type-like_dom_sf"/>
</dbReference>
<comment type="similarity">
    <text evidence="5">Belongs to the PP2C family.</text>
</comment>
<dbReference type="VEuPathDB" id="CryptoDB:Cvel_2150"/>
<evidence type="ECO:0000256" key="3">
    <source>
        <dbReference type="ARBA" id="ARBA00022801"/>
    </source>
</evidence>
<dbReference type="GO" id="GO:0016020">
    <property type="term" value="C:membrane"/>
    <property type="evidence" value="ECO:0007669"/>
    <property type="project" value="UniProtKB-SubCell"/>
</dbReference>
<dbReference type="InterPro" id="IPR015655">
    <property type="entry name" value="PP2C"/>
</dbReference>
<protein>
    <recommendedName>
        <fullName evidence="7">PPM-type phosphatase domain-containing protein</fullName>
    </recommendedName>
</protein>
<evidence type="ECO:0000256" key="4">
    <source>
        <dbReference type="ARBA" id="ARBA00022912"/>
    </source>
</evidence>
<dbReference type="CDD" id="cd00143">
    <property type="entry name" value="PP2Cc"/>
    <property type="match status" value="1"/>
</dbReference>
<keyword evidence="2" id="KW-0479">Metal-binding</keyword>
<reference evidence="8" key="1">
    <citation type="submission" date="2014-11" db="EMBL/GenBank/DDBJ databases">
        <authorList>
            <person name="Otto D Thomas"/>
            <person name="Naeem Raeece"/>
        </authorList>
    </citation>
    <scope>NUCLEOTIDE SEQUENCE</scope>
</reference>
<dbReference type="Pfam" id="PF00481">
    <property type="entry name" value="PP2C"/>
    <property type="match status" value="2"/>
</dbReference>
<evidence type="ECO:0000256" key="2">
    <source>
        <dbReference type="ARBA" id="ARBA00022723"/>
    </source>
</evidence>
<dbReference type="SMART" id="SM00332">
    <property type="entry name" value="PP2Cc"/>
    <property type="match status" value="1"/>
</dbReference>
<keyword evidence="3 5" id="KW-0378">Hydrolase</keyword>
<dbReference type="PROSITE" id="PS51746">
    <property type="entry name" value="PPM_2"/>
    <property type="match status" value="1"/>
</dbReference>
<evidence type="ECO:0000313" key="8">
    <source>
        <dbReference type="EMBL" id="CEM54326.1"/>
    </source>
</evidence>
<dbReference type="InterPro" id="IPR000222">
    <property type="entry name" value="PP2C_BS"/>
</dbReference>
<evidence type="ECO:0000256" key="1">
    <source>
        <dbReference type="ARBA" id="ARBA00004170"/>
    </source>
</evidence>
<accession>A0A0G4IB99</accession>
<keyword evidence="4 5" id="KW-0904">Protein phosphatase</keyword>
<dbReference type="EMBL" id="CDMZ01005776">
    <property type="protein sequence ID" value="CEM54326.1"/>
    <property type="molecule type" value="Genomic_DNA"/>
</dbReference>
<gene>
    <name evidence="8" type="ORF">Cvel_2150</name>
</gene>
<feature type="signal peptide" evidence="6">
    <location>
        <begin position="1"/>
        <end position="25"/>
    </location>
</feature>
<dbReference type="PANTHER" id="PTHR47992">
    <property type="entry name" value="PROTEIN PHOSPHATASE"/>
    <property type="match status" value="1"/>
</dbReference>
<evidence type="ECO:0000259" key="7">
    <source>
        <dbReference type="PROSITE" id="PS51746"/>
    </source>
</evidence>
<sequence>MLPSRRLYLALFVSVLYVQAVTVHAFSTQQRRHQYSSKSFLEEENSLTEKRKFQNGVSSITLSTAEVIIQSKKAQDRLLQVSPAAESGPGAAYSIFGVFDGHGHTAAAADGAKEYVRSNLVDFLQSKSIDLENVSESDLQSAMTKFFSQMEQSVEKSAKVSHSGSTVSLILLTKSNNKLFTVNLGDSGSHAFFPDGTDKRLTKDQVPEDEEEQKLIKSTSWARGRFFDAFKADSNCLFGYQDTKETTRICNGEKRVLPVEEIWRVVNKKTGLGLRMTRSIGDTAADPCLLRDPVVKEFCVYCEKPAFILLASDGLWEYERGIKDTAKIIRNELKDQPAQPLEAVLEKGVREGNFPEWDCHRAPHDDTAVLGLFFKWEN</sequence>
<name>A0A0G4IB99_9ALVE</name>
<evidence type="ECO:0000256" key="6">
    <source>
        <dbReference type="SAM" id="SignalP"/>
    </source>
</evidence>
<organism evidence="8">
    <name type="scientific">Chromera velia CCMP2878</name>
    <dbReference type="NCBI Taxonomy" id="1169474"/>
    <lineage>
        <taxon>Eukaryota</taxon>
        <taxon>Sar</taxon>
        <taxon>Alveolata</taxon>
        <taxon>Colpodellida</taxon>
        <taxon>Chromeraceae</taxon>
        <taxon>Chromera</taxon>
    </lineage>
</organism>
<dbReference type="SUPFAM" id="SSF81606">
    <property type="entry name" value="PP2C-like"/>
    <property type="match status" value="1"/>
</dbReference>
<dbReference type="InterPro" id="IPR001932">
    <property type="entry name" value="PPM-type_phosphatase-like_dom"/>
</dbReference>